<dbReference type="EMBL" id="ML121549">
    <property type="protein sequence ID" value="RPB22951.1"/>
    <property type="molecule type" value="Genomic_DNA"/>
</dbReference>
<keyword evidence="4" id="KW-1185">Reference proteome</keyword>
<feature type="transmembrane region" description="Helical" evidence="2">
    <location>
        <begin position="48"/>
        <end position="72"/>
    </location>
</feature>
<evidence type="ECO:0000256" key="2">
    <source>
        <dbReference type="SAM" id="Phobius"/>
    </source>
</evidence>
<keyword evidence="2" id="KW-1133">Transmembrane helix</keyword>
<name>A0A3N4LQN8_9PEZI</name>
<keyword evidence="2" id="KW-0472">Membrane</keyword>
<protein>
    <submittedName>
        <fullName evidence="3">Uncharacterized protein</fullName>
    </submittedName>
</protein>
<keyword evidence="2" id="KW-0812">Transmembrane</keyword>
<accession>A0A3N4LQN8</accession>
<reference evidence="3 4" key="1">
    <citation type="journal article" date="2018" name="Nat. Ecol. Evol.">
        <title>Pezizomycetes genomes reveal the molecular basis of ectomycorrhizal truffle lifestyle.</title>
        <authorList>
            <person name="Murat C."/>
            <person name="Payen T."/>
            <person name="Noel B."/>
            <person name="Kuo A."/>
            <person name="Morin E."/>
            <person name="Chen J."/>
            <person name="Kohler A."/>
            <person name="Krizsan K."/>
            <person name="Balestrini R."/>
            <person name="Da Silva C."/>
            <person name="Montanini B."/>
            <person name="Hainaut M."/>
            <person name="Levati E."/>
            <person name="Barry K.W."/>
            <person name="Belfiori B."/>
            <person name="Cichocki N."/>
            <person name="Clum A."/>
            <person name="Dockter R.B."/>
            <person name="Fauchery L."/>
            <person name="Guy J."/>
            <person name="Iotti M."/>
            <person name="Le Tacon F."/>
            <person name="Lindquist E.A."/>
            <person name="Lipzen A."/>
            <person name="Malagnac F."/>
            <person name="Mello A."/>
            <person name="Molinier V."/>
            <person name="Miyauchi S."/>
            <person name="Poulain J."/>
            <person name="Riccioni C."/>
            <person name="Rubini A."/>
            <person name="Sitrit Y."/>
            <person name="Splivallo R."/>
            <person name="Traeger S."/>
            <person name="Wang M."/>
            <person name="Zifcakova L."/>
            <person name="Wipf D."/>
            <person name="Zambonelli A."/>
            <person name="Paolocci F."/>
            <person name="Nowrousian M."/>
            <person name="Ottonello S."/>
            <person name="Baldrian P."/>
            <person name="Spatafora J.W."/>
            <person name="Henrissat B."/>
            <person name="Nagy L.G."/>
            <person name="Aury J.M."/>
            <person name="Wincker P."/>
            <person name="Grigoriev I.V."/>
            <person name="Bonfante P."/>
            <person name="Martin F.M."/>
        </authorList>
    </citation>
    <scope>NUCLEOTIDE SEQUENCE [LARGE SCALE GENOMIC DNA]</scope>
    <source>
        <strain evidence="3 4">ATCC MYA-4762</strain>
    </source>
</reference>
<gene>
    <name evidence="3" type="ORF">L211DRAFT_850359</name>
</gene>
<dbReference type="OrthoDB" id="10366151at2759"/>
<dbReference type="AlphaFoldDB" id="A0A3N4LQN8"/>
<evidence type="ECO:0000313" key="4">
    <source>
        <dbReference type="Proteomes" id="UP000267821"/>
    </source>
</evidence>
<sequence>MPQFTRPITNVMWGNATTTVPTHTPMFTKVILDLPDEAIEKPLVKPPVWTIVLITLVIAACLLGAGGILWAAHRAKAKARRMSDAEEPLESTDAYQLPPLNLNGPNGRDSFNALVEIANNSSASSIPFDPVHFDATRHSPRPSSSLYSRPLTDFAVSYTSNSPHPTRPVSVVSNGSSRAADEHINPTPFGSYRRGV</sequence>
<feature type="region of interest" description="Disordered" evidence="1">
    <location>
        <begin position="83"/>
        <end position="102"/>
    </location>
</feature>
<evidence type="ECO:0000313" key="3">
    <source>
        <dbReference type="EMBL" id="RPB22951.1"/>
    </source>
</evidence>
<organism evidence="3 4">
    <name type="scientific">Terfezia boudieri ATCC MYA-4762</name>
    <dbReference type="NCBI Taxonomy" id="1051890"/>
    <lineage>
        <taxon>Eukaryota</taxon>
        <taxon>Fungi</taxon>
        <taxon>Dikarya</taxon>
        <taxon>Ascomycota</taxon>
        <taxon>Pezizomycotina</taxon>
        <taxon>Pezizomycetes</taxon>
        <taxon>Pezizales</taxon>
        <taxon>Pezizaceae</taxon>
        <taxon>Terfezia</taxon>
    </lineage>
</organism>
<dbReference type="Proteomes" id="UP000267821">
    <property type="component" value="Unassembled WGS sequence"/>
</dbReference>
<evidence type="ECO:0000256" key="1">
    <source>
        <dbReference type="SAM" id="MobiDB-lite"/>
    </source>
</evidence>
<dbReference type="InParanoid" id="A0A3N4LQN8"/>
<feature type="region of interest" description="Disordered" evidence="1">
    <location>
        <begin position="158"/>
        <end position="196"/>
    </location>
</feature>
<proteinExistence type="predicted"/>